<dbReference type="Proteomes" id="UP000694892">
    <property type="component" value="Unassembled WGS sequence"/>
</dbReference>
<evidence type="ECO:0000313" key="1">
    <source>
        <dbReference type="EMBL" id="OCT56781.1"/>
    </source>
</evidence>
<dbReference type="EMBL" id="KV467249">
    <property type="protein sequence ID" value="OCT56781.1"/>
    <property type="molecule type" value="Genomic_DNA"/>
</dbReference>
<organism evidence="1">
    <name type="scientific">Xenopus laevis</name>
    <name type="common">African clawed frog</name>
    <dbReference type="NCBI Taxonomy" id="8355"/>
    <lineage>
        <taxon>Eukaryota</taxon>
        <taxon>Metazoa</taxon>
        <taxon>Chordata</taxon>
        <taxon>Craniata</taxon>
        <taxon>Vertebrata</taxon>
        <taxon>Euteleostomi</taxon>
        <taxon>Amphibia</taxon>
        <taxon>Batrachia</taxon>
        <taxon>Anura</taxon>
        <taxon>Pipoidea</taxon>
        <taxon>Pipidae</taxon>
        <taxon>Xenopodinae</taxon>
        <taxon>Xenopus</taxon>
        <taxon>Xenopus</taxon>
    </lineage>
</organism>
<gene>
    <name evidence="1" type="ORF">XELAEV_18004410mg</name>
</gene>
<dbReference type="AlphaFoldDB" id="A0A974GZX0"/>
<name>A0A974GZX0_XENLA</name>
<sequence>MSGTIGQWQLEKWQLTVTVKEQQSKWSNTLKAVTSKQEIPNTLYSISTSQPQGVLGIVVKAQLDKHRFRVGGTASSHVVSLPLAMAHRQILGTLAPTSFSSLGRGRNATRNYFQGPTIDCPLPCSCTPDGLSPKMTLPPLFQ</sequence>
<proteinExistence type="predicted"/>
<protein>
    <submittedName>
        <fullName evidence="1">Uncharacterized protein</fullName>
    </submittedName>
</protein>
<reference evidence="1" key="1">
    <citation type="submission" date="2016-05" db="EMBL/GenBank/DDBJ databases">
        <title>WGS assembly of Xenopus laevis.</title>
        <authorList>
            <person name="Session A."/>
            <person name="Uno Y."/>
            <person name="Kwon T."/>
            <person name="Chapman J."/>
            <person name="Toyoda A."/>
            <person name="Takahashi S."/>
            <person name="Fukui A."/>
            <person name="Hikosaka A."/>
            <person name="Putnam N."/>
            <person name="Stites J."/>
            <person name="Van Heeringen S."/>
            <person name="Quigley I."/>
            <person name="Heinz S."/>
            <person name="Hellsten U."/>
            <person name="Lyons J."/>
            <person name="Suzuki A."/>
            <person name="Kondo M."/>
            <person name="Ogino H."/>
            <person name="Ochi H."/>
            <person name="Bogdanovic O."/>
            <person name="Lister R."/>
            <person name="Georgiou G."/>
            <person name="Paranjpe S."/>
            <person name="Van Kruijsbergen I."/>
            <person name="Mozaffari S."/>
            <person name="Shu S."/>
            <person name="Schmutz J."/>
            <person name="Jenkins J."/>
            <person name="Grimwood J."/>
            <person name="Carlson J."/>
            <person name="Mitros T."/>
            <person name="Simakov O."/>
            <person name="Heald R."/>
            <person name="Miller K."/>
            <person name="Haudenschild C."/>
            <person name="Kuroki Y."/>
            <person name="Tanaka T."/>
            <person name="Michiue T."/>
            <person name="Watanabe M."/>
            <person name="Kinoshita T."/>
            <person name="Ohta Y."/>
            <person name="Mawaribuchi S."/>
            <person name="Suzuki Y."/>
            <person name="Haramoto Y."/>
            <person name="Yamamoto T."/>
            <person name="Takagi C."/>
            <person name="Kitzman J."/>
            <person name="Shendure J."/>
            <person name="Nakayama T."/>
            <person name="Izutsu Y."/>
            <person name="Robert J."/>
            <person name="Dichmann D."/>
            <person name="Flajnik M."/>
            <person name="Houston D."/>
            <person name="Marcotte E."/>
            <person name="Wallingford J."/>
            <person name="Ito Y."/>
            <person name="Asashima M."/>
            <person name="Ueno N."/>
            <person name="Matsuda Y."/>
            <person name="Jan Veenstra G."/>
            <person name="Fujiyama A."/>
            <person name="Harland R."/>
            <person name="Taira M."/>
            <person name="Rokhsar D.S."/>
        </authorList>
    </citation>
    <scope>NUCLEOTIDE SEQUENCE</scope>
    <source>
        <strain evidence="1">J</strain>
        <tissue evidence="1">Blood</tissue>
    </source>
</reference>
<accession>A0A974GZX0</accession>